<gene>
    <name evidence="2" type="ORF">GGP61_002018</name>
    <name evidence="3" type="ORF">GGP83_002872</name>
</gene>
<dbReference type="EMBL" id="JANUAE010000006">
    <property type="protein sequence ID" value="MCS3710408.1"/>
    <property type="molecule type" value="Genomic_DNA"/>
</dbReference>
<dbReference type="RefSeq" id="WP_013061559.1">
    <property type="nucleotide sequence ID" value="NZ_CALTSM010000009.1"/>
</dbReference>
<reference evidence="2" key="1">
    <citation type="submission" date="2022-08" db="EMBL/GenBank/DDBJ databases">
        <title>Genomic Encyclopedia of Type Strains, Phase V (KMG-V): Genome sequencing to study the core and pangenomes of soil and plant-associated prokaryotes.</title>
        <authorList>
            <person name="Whitman W."/>
        </authorList>
    </citation>
    <scope>NUCLEOTIDE SEQUENCE</scope>
    <source>
        <strain evidence="3">SP2017</strain>
        <strain evidence="2">SP3049</strain>
    </source>
</reference>
<feature type="region of interest" description="Disordered" evidence="1">
    <location>
        <begin position="589"/>
        <end position="613"/>
    </location>
</feature>
<comment type="caution">
    <text evidence="2">The sequence shown here is derived from an EMBL/GenBank/DDBJ whole genome shotgun (WGS) entry which is preliminary data.</text>
</comment>
<dbReference type="Proteomes" id="UP001155010">
    <property type="component" value="Unassembled WGS sequence"/>
</dbReference>
<dbReference type="Proteomes" id="UP001155057">
    <property type="component" value="Unassembled WGS sequence"/>
</dbReference>
<name>A0A9X2QLY7_9BACT</name>
<evidence type="ECO:0000313" key="3">
    <source>
        <dbReference type="EMBL" id="MCS3952899.1"/>
    </source>
</evidence>
<dbReference type="EMBL" id="JANUBB010000013">
    <property type="protein sequence ID" value="MCS3952899.1"/>
    <property type="molecule type" value="Genomic_DNA"/>
</dbReference>
<accession>A0A9X2QLY7</accession>
<evidence type="ECO:0008006" key="5">
    <source>
        <dbReference type="Google" id="ProtNLM"/>
    </source>
</evidence>
<evidence type="ECO:0000256" key="1">
    <source>
        <dbReference type="SAM" id="MobiDB-lite"/>
    </source>
</evidence>
<protein>
    <recommendedName>
        <fullName evidence="5">Transglycosylase SLT domain-containing protein</fullName>
    </recommendedName>
</protein>
<dbReference type="AlphaFoldDB" id="A0A9X2QLY7"/>
<sequence length="613" mass="68691">MRLPFWSDQSDDGVDASSPEAARLIRRLSAVMLSGVTLLVVLSAVAPFSPGQSQVLSDLPFFPSPLFQGPAPSDASPAPVLADRSSHPSTKLAPYFTPSAPLATSRNPEILRQFHDLLDQYVHRQAHDDNFTIRVIDRRTDEVLELFALTDLRAAYENGAPVDWNTVDERRHEEMDRLVDKYERRGVPLDDIIVRWGRANQVETAHERDRAYRAYERRLAEHLGLSLLATEIGTVETFNQDHLVSTAGAVSRYQMLPWILRRGGVTEYTLPTEADAWVRVREERNPLLVLEPAFLLLRGYANAVGHELPGLSAYHAGPGNIFKLYRAFYTSDHFTASSTVADAYAWAVTEGFDTVRDGSTFGGDSRGYVPAAYGALTARDDRPVDQSPPLQAVRLQVEPGTSVTLRDLLAPLDTTARSFDWGPAADTARTTYDRFRALNPHIDLPASPRRSIPEAGNVRFVSTIDGKAVRFFLPLGAPDVLRAAGIRALDSPATFRYDASTYAGPSPSQVTRWDRQYEALVDDIAHFGFTKDNRERLLQLHDRFETLAEQRPTRYRRRQLRIISTHRRLWMSSPWQDLADATTRATGRMKLEGRPPDLSSTVPAVPDTLRRRP</sequence>
<organism evidence="2 4">
    <name type="scientific">Salinibacter ruber</name>
    <dbReference type="NCBI Taxonomy" id="146919"/>
    <lineage>
        <taxon>Bacteria</taxon>
        <taxon>Pseudomonadati</taxon>
        <taxon>Rhodothermota</taxon>
        <taxon>Rhodothermia</taxon>
        <taxon>Rhodothermales</taxon>
        <taxon>Salinibacteraceae</taxon>
        <taxon>Salinibacter</taxon>
    </lineage>
</organism>
<proteinExistence type="predicted"/>
<evidence type="ECO:0000313" key="2">
    <source>
        <dbReference type="EMBL" id="MCS3710408.1"/>
    </source>
</evidence>
<evidence type="ECO:0000313" key="4">
    <source>
        <dbReference type="Proteomes" id="UP001155057"/>
    </source>
</evidence>